<evidence type="ECO:0000256" key="4">
    <source>
        <dbReference type="ARBA" id="ARBA00022448"/>
    </source>
</evidence>
<comment type="caution">
    <text evidence="12">The sequence shown here is derived from an EMBL/GenBank/DDBJ whole genome shotgun (WGS) entry which is preliminary data.</text>
</comment>
<dbReference type="AlphaFoldDB" id="A0A1R2CYS0"/>
<evidence type="ECO:0000256" key="9">
    <source>
        <dbReference type="ARBA" id="ARBA00023180"/>
    </source>
</evidence>
<dbReference type="FunFam" id="2.40.128.20:FF:000003">
    <property type="entry name" value="Apolipoprotein D"/>
    <property type="match status" value="1"/>
</dbReference>
<organism evidence="12 13">
    <name type="scientific">Stentor coeruleus</name>
    <dbReference type="NCBI Taxonomy" id="5963"/>
    <lineage>
        <taxon>Eukaryota</taxon>
        <taxon>Sar</taxon>
        <taxon>Alveolata</taxon>
        <taxon>Ciliophora</taxon>
        <taxon>Postciliodesmatophora</taxon>
        <taxon>Heterotrichea</taxon>
        <taxon>Heterotrichida</taxon>
        <taxon>Stentoridae</taxon>
        <taxon>Stentor</taxon>
    </lineage>
</organism>
<dbReference type="PANTHER" id="PTHR10612:SF34">
    <property type="entry name" value="APOLIPOPROTEIN D"/>
    <property type="match status" value="1"/>
</dbReference>
<evidence type="ECO:0000256" key="7">
    <source>
        <dbReference type="ARBA" id="ARBA00023121"/>
    </source>
</evidence>
<gene>
    <name evidence="12" type="ORF">SteCoe_2790</name>
</gene>
<sequence length="181" mass="20854">MKLLVSVYVLTLHFVFGTFDWESCPKVTVQADFNITRYLGTWYELIRNEDMRYEIGECDRANYSLNSDGTVKVINSEVRDGEWTSVEGYAYCHKWNPAKCHVSFSKFAPDGDYKIVSTDYENYALVFSCFDLAFAHWKWAWVLARNISLDVTPFISQIESFGIPSSGLHYTQQGNCPDGLY</sequence>
<dbReference type="InterPro" id="IPR003057">
    <property type="entry name" value="Invtbrt_color"/>
</dbReference>
<dbReference type="Proteomes" id="UP000187209">
    <property type="component" value="Unassembled WGS sequence"/>
</dbReference>
<evidence type="ECO:0000313" key="12">
    <source>
        <dbReference type="EMBL" id="OMJ94149.1"/>
    </source>
</evidence>
<accession>A0A1R2CYS0</accession>
<name>A0A1R2CYS0_9CILI</name>
<evidence type="ECO:0000256" key="8">
    <source>
        <dbReference type="ARBA" id="ARBA00023157"/>
    </source>
</evidence>
<dbReference type="PANTHER" id="PTHR10612">
    <property type="entry name" value="APOLIPOPROTEIN D"/>
    <property type="match status" value="1"/>
</dbReference>
<dbReference type="EMBL" id="MPUH01000031">
    <property type="protein sequence ID" value="OMJ94149.1"/>
    <property type="molecule type" value="Genomic_DNA"/>
</dbReference>
<dbReference type="InterPro" id="IPR022271">
    <property type="entry name" value="Lipocalin_ApoD"/>
</dbReference>
<feature type="domain" description="Lipocalin/cytosolic fatty-acid binding" evidence="11">
    <location>
        <begin position="34"/>
        <end position="150"/>
    </location>
</feature>
<reference evidence="12 13" key="1">
    <citation type="submission" date="2016-11" db="EMBL/GenBank/DDBJ databases">
        <title>The macronuclear genome of Stentor coeruleus: a giant cell with tiny introns.</title>
        <authorList>
            <person name="Slabodnick M."/>
            <person name="Ruby J.G."/>
            <person name="Reiff S.B."/>
            <person name="Swart E.C."/>
            <person name="Gosai S."/>
            <person name="Prabakaran S."/>
            <person name="Witkowska E."/>
            <person name="Larue G.E."/>
            <person name="Fisher S."/>
            <person name="Freeman R.M."/>
            <person name="Gunawardena J."/>
            <person name="Chu W."/>
            <person name="Stover N.A."/>
            <person name="Gregory B.D."/>
            <person name="Nowacki M."/>
            <person name="Derisi J."/>
            <person name="Roy S.W."/>
            <person name="Marshall W.F."/>
            <person name="Sood P."/>
        </authorList>
    </citation>
    <scope>NUCLEOTIDE SEQUENCE [LARGE SCALE GENOMIC DNA]</scope>
    <source>
        <strain evidence="12">WM001</strain>
    </source>
</reference>
<feature type="signal peptide" evidence="10">
    <location>
        <begin position="1"/>
        <end position="17"/>
    </location>
</feature>
<keyword evidence="6 10" id="KW-0732">Signal</keyword>
<evidence type="ECO:0000313" key="13">
    <source>
        <dbReference type="Proteomes" id="UP000187209"/>
    </source>
</evidence>
<keyword evidence="4" id="KW-0813">Transport</keyword>
<dbReference type="GO" id="GO:0005737">
    <property type="term" value="C:cytoplasm"/>
    <property type="evidence" value="ECO:0007669"/>
    <property type="project" value="TreeGrafter"/>
</dbReference>
<dbReference type="OrthoDB" id="407799at2759"/>
<feature type="chain" id="PRO_5013434667" description="Apolipoprotein D" evidence="10">
    <location>
        <begin position="18"/>
        <end position="181"/>
    </location>
</feature>
<keyword evidence="8" id="KW-1015">Disulfide bond</keyword>
<evidence type="ECO:0000259" key="11">
    <source>
        <dbReference type="Pfam" id="PF08212"/>
    </source>
</evidence>
<proteinExistence type="inferred from homology"/>
<protein>
    <recommendedName>
        <fullName evidence="3">Apolipoprotein D</fullName>
    </recommendedName>
</protein>
<dbReference type="GO" id="GO:0006629">
    <property type="term" value="P:lipid metabolic process"/>
    <property type="evidence" value="ECO:0007669"/>
    <property type="project" value="TreeGrafter"/>
</dbReference>
<dbReference type="Pfam" id="PF08212">
    <property type="entry name" value="Lipocalin_2"/>
    <property type="match status" value="1"/>
</dbReference>
<dbReference type="Gene3D" id="2.40.128.20">
    <property type="match status" value="1"/>
</dbReference>
<dbReference type="GO" id="GO:0008289">
    <property type="term" value="F:lipid binding"/>
    <property type="evidence" value="ECO:0007669"/>
    <property type="project" value="UniProtKB-KW"/>
</dbReference>
<dbReference type="InterPro" id="IPR012674">
    <property type="entry name" value="Calycin"/>
</dbReference>
<evidence type="ECO:0000256" key="3">
    <source>
        <dbReference type="ARBA" id="ARBA00019890"/>
    </source>
</evidence>
<evidence type="ECO:0000256" key="1">
    <source>
        <dbReference type="ARBA" id="ARBA00004613"/>
    </source>
</evidence>
<dbReference type="GO" id="GO:0000302">
    <property type="term" value="P:response to reactive oxygen species"/>
    <property type="evidence" value="ECO:0007669"/>
    <property type="project" value="TreeGrafter"/>
</dbReference>
<evidence type="ECO:0000256" key="6">
    <source>
        <dbReference type="ARBA" id="ARBA00022729"/>
    </source>
</evidence>
<keyword evidence="7" id="KW-0446">Lipid-binding</keyword>
<evidence type="ECO:0000256" key="2">
    <source>
        <dbReference type="ARBA" id="ARBA00006889"/>
    </source>
</evidence>
<dbReference type="GO" id="GO:0031409">
    <property type="term" value="F:pigment binding"/>
    <property type="evidence" value="ECO:0007669"/>
    <property type="project" value="InterPro"/>
</dbReference>
<evidence type="ECO:0000256" key="5">
    <source>
        <dbReference type="ARBA" id="ARBA00022525"/>
    </source>
</evidence>
<evidence type="ECO:0000256" key="10">
    <source>
        <dbReference type="PIRNR" id="PIRNR036893"/>
    </source>
</evidence>
<dbReference type="PRINTS" id="PR01273">
    <property type="entry name" value="INVTBRTCOLOR"/>
</dbReference>
<comment type="subcellular location">
    <subcellularLocation>
        <location evidence="1">Secreted</location>
    </subcellularLocation>
</comment>
<comment type="similarity">
    <text evidence="2 10">Belongs to the calycin superfamily. Lipocalin family.</text>
</comment>
<dbReference type="PIRSF" id="PIRSF036893">
    <property type="entry name" value="Lipocalin_ApoD"/>
    <property type="match status" value="1"/>
</dbReference>
<keyword evidence="9" id="KW-0325">Glycoprotein</keyword>
<keyword evidence="5" id="KW-0964">Secreted</keyword>
<dbReference type="GO" id="GO:0005576">
    <property type="term" value="C:extracellular region"/>
    <property type="evidence" value="ECO:0007669"/>
    <property type="project" value="UniProtKB-SubCell"/>
</dbReference>
<dbReference type="InterPro" id="IPR000566">
    <property type="entry name" value="Lipocln_cytosolic_FA-bd_dom"/>
</dbReference>
<keyword evidence="13" id="KW-1185">Reference proteome</keyword>
<dbReference type="SUPFAM" id="SSF50814">
    <property type="entry name" value="Lipocalins"/>
    <property type="match status" value="1"/>
</dbReference>